<reference evidence="13" key="3">
    <citation type="submission" date="2025-08" db="UniProtKB">
        <authorList>
            <consortium name="Ensembl"/>
        </authorList>
    </citation>
    <scope>IDENTIFICATION</scope>
</reference>
<reference evidence="14" key="1">
    <citation type="journal article" date="2014" name="PLoS ONE">
        <title>The genome and linkage map of the northern pike (Esox lucius): conserved synteny revealed between the salmonid sister group and the Neoteleostei.</title>
        <authorList>
            <person name="Rondeau E.B."/>
            <person name="Minkley D.R."/>
            <person name="Leong J.S."/>
            <person name="Messmer A.M."/>
            <person name="Jantzen J.R."/>
            <person name="von Schalburg K.R."/>
            <person name="Lemon C."/>
            <person name="Bird N.H."/>
            <person name="Koop B.F."/>
        </authorList>
    </citation>
    <scope>NUCLEOTIDE SEQUENCE</scope>
</reference>
<evidence type="ECO:0000256" key="6">
    <source>
        <dbReference type="ARBA" id="ARBA00023157"/>
    </source>
</evidence>
<sequence length="786" mass="85598">MVSQWALATVKTPAMPSHLGPRHLLPLLPIFLSCLQGTAWPHDSGRAADDKCPSAEWNHMCRGCCEYHLIQCRCPSRGALVGYSVPCCRNELDQCDPCIIHPGCSLFENCKTCHNGTWEAQDDFFLRGRFCTDCRQGWAGGDCRTCGGVIHRAQGHVTLDSYPINARCEWRLQVEGGQNVELRFSMLDLEPDHNCRYDYVELRDGDHLSSPVIGRFCGNELPPPITTSGSKLHVLFVSDGYNNFDGFFATFQESSVAKTQKCVLPARPMNGNLLPKYGTEGELLAVQYLCHPPYSLIGSLQRTCLPNATWSGTAPACGTAGRGPVGTGQRGAGSDPVSRACPPPPRLHHGYVRLAVGSGGGPDTVEYFCDTSYVLRGGSRSTCLLNGSWSGPRPLCVRACREPKVSELVRQKVVKAPARPKVDNPIKPGLEPSPSGPPPSRGNPATGELPHGFHHLSTTIEYECISPLYQHYGSPRRTCLKTGKWSGRHVSCSPVCGRLPAAFSPGNITDIFWPWHTAVYLRSTSTRRPGPGLQGAPSEAPAPWQLMCSGALVTQLHVVVAAHCLLASEGGEPRRLDPADIRVVTGAANSGQVKALQRLRVSSVLAHPDFDPVTLDSDLAVVRLQDKAKISEWVLPVCLPRMQGGELTTLQGYTTGWLLAPDPPPRSKPGTDPVRSWTRMLDVGDVMQCERQFAQSGVHVTLTDNMLCALRHPLNPVRHCADIAVAQSPATKPLPGSAGGQRDNGVVWELLGLASFGREKWNCGPGHHTVHTRVDNFRDWIQENIR</sequence>
<keyword evidence="4" id="KW-0732">Signal</keyword>
<dbReference type="InParanoid" id="A0A3P8YZG4"/>
<dbReference type="PANTHER" id="PTHR24254:SF9">
    <property type="entry name" value="INACTIVE SERINE PROTEASE PAMR1"/>
    <property type="match status" value="1"/>
</dbReference>
<keyword evidence="6 8" id="KW-1015">Disulfide bond</keyword>
<dbReference type="Pfam" id="PF00431">
    <property type="entry name" value="CUB"/>
    <property type="match status" value="1"/>
</dbReference>
<protein>
    <recommendedName>
        <fullName evidence="15">Peptidase domain containing associated with muscle regeneration 1</fullName>
    </recommendedName>
</protein>
<dbReference type="InterPro" id="IPR000436">
    <property type="entry name" value="Sushi_SCR_CCP_dom"/>
</dbReference>
<dbReference type="SUPFAM" id="SSF49854">
    <property type="entry name" value="Spermadhesin, CUB domain"/>
    <property type="match status" value="1"/>
</dbReference>
<keyword evidence="2" id="KW-0964">Secreted</keyword>
<feature type="region of interest" description="Disordered" evidence="9">
    <location>
        <begin position="416"/>
        <end position="450"/>
    </location>
</feature>
<reference evidence="13" key="4">
    <citation type="submission" date="2025-09" db="UniProtKB">
        <authorList>
            <consortium name="Ensembl"/>
        </authorList>
    </citation>
    <scope>IDENTIFICATION</scope>
</reference>
<keyword evidence="5" id="KW-0677">Repeat</keyword>
<keyword evidence="14" id="KW-1185">Reference proteome</keyword>
<evidence type="ECO:0000256" key="7">
    <source>
        <dbReference type="ARBA" id="ARBA00023180"/>
    </source>
</evidence>
<evidence type="ECO:0000256" key="4">
    <source>
        <dbReference type="ARBA" id="ARBA00022729"/>
    </source>
</evidence>
<keyword evidence="8" id="KW-0768">Sushi</keyword>
<feature type="domain" description="Sushi" evidence="12">
    <location>
        <begin position="260"/>
        <end position="319"/>
    </location>
</feature>
<organism evidence="13 14">
    <name type="scientific">Esox lucius</name>
    <name type="common">Northern pike</name>
    <dbReference type="NCBI Taxonomy" id="8010"/>
    <lineage>
        <taxon>Eukaryota</taxon>
        <taxon>Metazoa</taxon>
        <taxon>Chordata</taxon>
        <taxon>Craniata</taxon>
        <taxon>Vertebrata</taxon>
        <taxon>Euteleostomi</taxon>
        <taxon>Actinopterygii</taxon>
        <taxon>Neopterygii</taxon>
        <taxon>Teleostei</taxon>
        <taxon>Protacanthopterygii</taxon>
        <taxon>Esociformes</taxon>
        <taxon>Esocidae</taxon>
        <taxon>Esox</taxon>
    </lineage>
</organism>
<evidence type="ECO:0000259" key="11">
    <source>
        <dbReference type="PROSITE" id="PS50240"/>
    </source>
</evidence>
<evidence type="ECO:0000256" key="1">
    <source>
        <dbReference type="ARBA" id="ARBA00004613"/>
    </source>
</evidence>
<dbReference type="Gene3D" id="2.40.10.10">
    <property type="entry name" value="Trypsin-like serine proteases"/>
    <property type="match status" value="2"/>
</dbReference>
<dbReference type="STRING" id="8010.ENSELUP00000021959"/>
<dbReference type="SMART" id="SM00042">
    <property type="entry name" value="CUB"/>
    <property type="match status" value="1"/>
</dbReference>
<dbReference type="PROSITE" id="PS01180">
    <property type="entry name" value="CUB"/>
    <property type="match status" value="1"/>
</dbReference>
<dbReference type="Pfam" id="PF00089">
    <property type="entry name" value="Trypsin"/>
    <property type="match status" value="1"/>
</dbReference>
<dbReference type="InterPro" id="IPR009003">
    <property type="entry name" value="Peptidase_S1_PA"/>
</dbReference>
<feature type="domain" description="Sushi" evidence="12">
    <location>
        <begin position="433"/>
        <end position="494"/>
    </location>
</feature>
<dbReference type="CDD" id="cd00033">
    <property type="entry name" value="CCP"/>
    <property type="match status" value="3"/>
</dbReference>
<feature type="domain" description="Peptidase S1" evidence="11">
    <location>
        <begin position="494"/>
        <end position="786"/>
    </location>
</feature>
<dbReference type="PROSITE" id="PS50240">
    <property type="entry name" value="TRYPSIN_DOM"/>
    <property type="match status" value="1"/>
</dbReference>
<dbReference type="GeneTree" id="ENSGT00940000154234"/>
<gene>
    <name evidence="13" type="primary">PAMR1</name>
</gene>
<dbReference type="GO" id="GO:0004252">
    <property type="term" value="F:serine-type endopeptidase activity"/>
    <property type="evidence" value="ECO:0007669"/>
    <property type="project" value="InterPro"/>
</dbReference>
<dbReference type="Gene3D" id="2.60.120.290">
    <property type="entry name" value="Spermadhesin, CUB domain"/>
    <property type="match status" value="1"/>
</dbReference>
<evidence type="ECO:0000256" key="3">
    <source>
        <dbReference type="ARBA" id="ARBA00022536"/>
    </source>
</evidence>
<dbReference type="PROSITE" id="PS50923">
    <property type="entry name" value="SUSHI"/>
    <property type="match status" value="3"/>
</dbReference>
<evidence type="ECO:0000259" key="12">
    <source>
        <dbReference type="PROSITE" id="PS50923"/>
    </source>
</evidence>
<feature type="disulfide bond" evidence="8">
    <location>
        <begin position="369"/>
        <end position="396"/>
    </location>
</feature>
<dbReference type="InterPro" id="IPR035914">
    <property type="entry name" value="Sperma_CUB_dom_sf"/>
</dbReference>
<dbReference type="InterPro" id="IPR035976">
    <property type="entry name" value="Sushi/SCR/CCP_sf"/>
</dbReference>
<evidence type="ECO:0000256" key="2">
    <source>
        <dbReference type="ARBA" id="ARBA00022525"/>
    </source>
</evidence>
<dbReference type="SMART" id="SM00032">
    <property type="entry name" value="CCP"/>
    <property type="match status" value="3"/>
</dbReference>
<evidence type="ECO:0000256" key="8">
    <source>
        <dbReference type="PROSITE-ProRule" id="PRU00302"/>
    </source>
</evidence>
<comment type="subcellular location">
    <subcellularLocation>
        <location evidence="1">Secreted</location>
    </subcellularLocation>
</comment>
<dbReference type="Pfam" id="PF00084">
    <property type="entry name" value="Sushi"/>
    <property type="match status" value="3"/>
</dbReference>
<evidence type="ECO:0000256" key="9">
    <source>
        <dbReference type="SAM" id="MobiDB-lite"/>
    </source>
</evidence>
<feature type="disulfide bond" evidence="8">
    <location>
        <begin position="290"/>
        <end position="317"/>
    </location>
</feature>
<evidence type="ECO:0000313" key="14">
    <source>
        <dbReference type="Proteomes" id="UP000265140"/>
    </source>
</evidence>
<dbReference type="GO" id="GO:0005576">
    <property type="term" value="C:extracellular region"/>
    <property type="evidence" value="ECO:0007669"/>
    <property type="project" value="UniProtKB-SubCell"/>
</dbReference>
<dbReference type="Gene3D" id="2.10.70.10">
    <property type="entry name" value="Complement Module, domain 1"/>
    <property type="match status" value="3"/>
</dbReference>
<evidence type="ECO:0008006" key="15">
    <source>
        <dbReference type="Google" id="ProtNLM"/>
    </source>
</evidence>
<dbReference type="InterPro" id="IPR001254">
    <property type="entry name" value="Trypsin_dom"/>
</dbReference>
<dbReference type="InterPro" id="IPR000859">
    <property type="entry name" value="CUB_dom"/>
</dbReference>
<dbReference type="SMART" id="SM00020">
    <property type="entry name" value="Tryp_SPc"/>
    <property type="match status" value="1"/>
</dbReference>
<keyword evidence="3" id="KW-0245">EGF-like domain</keyword>
<dbReference type="InterPro" id="IPR043504">
    <property type="entry name" value="Peptidase_S1_PA_chymotrypsin"/>
</dbReference>
<accession>A0A3P8YZG4</accession>
<dbReference type="CDD" id="cd00041">
    <property type="entry name" value="CUB"/>
    <property type="match status" value="1"/>
</dbReference>
<proteinExistence type="predicted"/>
<reference evidence="13" key="2">
    <citation type="submission" date="2020-02" db="EMBL/GenBank/DDBJ databases">
        <title>Esox lucius (northern pike) genome, fEsoLuc1, primary haplotype.</title>
        <authorList>
            <person name="Myers G."/>
            <person name="Karagic N."/>
            <person name="Meyer A."/>
            <person name="Pippel M."/>
            <person name="Reichard M."/>
            <person name="Winkler S."/>
            <person name="Tracey A."/>
            <person name="Sims Y."/>
            <person name="Howe K."/>
            <person name="Rhie A."/>
            <person name="Formenti G."/>
            <person name="Durbin R."/>
            <person name="Fedrigo O."/>
            <person name="Jarvis E.D."/>
        </authorList>
    </citation>
    <scope>NUCLEOTIDE SEQUENCE [LARGE SCALE GENOMIC DNA]</scope>
</reference>
<dbReference type="InterPro" id="IPR051659">
    <property type="entry name" value="Serine_Protease_S1-Domain"/>
</dbReference>
<dbReference type="GO" id="GO:0006508">
    <property type="term" value="P:proteolysis"/>
    <property type="evidence" value="ECO:0007669"/>
    <property type="project" value="InterPro"/>
</dbReference>
<evidence type="ECO:0000313" key="13">
    <source>
        <dbReference type="Ensembl" id="ENSELUP00000021959.2"/>
    </source>
</evidence>
<dbReference type="Bgee" id="ENSELUG00000020976">
    <property type="expression patterns" value="Expressed in muscle tissue and 4 other cell types or tissues"/>
</dbReference>
<dbReference type="AlphaFoldDB" id="A0A3P8YZG4"/>
<dbReference type="Ensembl" id="ENSELUT00000032770.3">
    <property type="protein sequence ID" value="ENSELUP00000021959.2"/>
    <property type="gene ID" value="ENSELUG00000020976.3"/>
</dbReference>
<evidence type="ECO:0000256" key="5">
    <source>
        <dbReference type="ARBA" id="ARBA00022737"/>
    </source>
</evidence>
<dbReference type="OMA" id="INARCEW"/>
<feature type="domain" description="Sushi" evidence="12">
    <location>
        <begin position="339"/>
        <end position="398"/>
    </location>
</feature>
<dbReference type="PANTHER" id="PTHR24254">
    <property type="entry name" value="PROTHROMBIN"/>
    <property type="match status" value="1"/>
</dbReference>
<dbReference type="Proteomes" id="UP000265140">
    <property type="component" value="Chromosome 2"/>
</dbReference>
<keyword evidence="7" id="KW-0325">Glycoprotein</keyword>
<feature type="domain" description="CUB" evidence="10">
    <location>
        <begin position="146"/>
        <end position="254"/>
    </location>
</feature>
<dbReference type="SUPFAM" id="SSF57535">
    <property type="entry name" value="Complement control module/SCR domain"/>
    <property type="match status" value="2"/>
</dbReference>
<dbReference type="FunFam" id="2.60.120.290:FF:000005">
    <property type="entry name" value="Procollagen C-endopeptidase enhancer 1"/>
    <property type="match status" value="1"/>
</dbReference>
<dbReference type="SUPFAM" id="SSF50494">
    <property type="entry name" value="Trypsin-like serine proteases"/>
    <property type="match status" value="1"/>
</dbReference>
<name>A0A3P8YZG4_ESOLU</name>
<comment type="caution">
    <text evidence="8">Lacks conserved residue(s) required for the propagation of feature annotation.</text>
</comment>
<evidence type="ECO:0000259" key="10">
    <source>
        <dbReference type="PROSITE" id="PS01180"/>
    </source>
</evidence>